<comment type="caution">
    <text evidence="6">The sequence shown here is derived from an EMBL/GenBank/DDBJ whole genome shotgun (WGS) entry which is preliminary data.</text>
</comment>
<feature type="domain" description="Bcl-2 Bcl-2 homology region 1-3" evidence="5">
    <location>
        <begin position="87"/>
        <end position="185"/>
    </location>
</feature>
<keyword evidence="4" id="KW-1133">Transmembrane helix</keyword>
<dbReference type="PANTHER" id="PTHR11256">
    <property type="entry name" value="BCL-2 RELATED"/>
    <property type="match status" value="1"/>
</dbReference>
<dbReference type="PRINTS" id="PR01862">
    <property type="entry name" value="BCL2FAMILY"/>
</dbReference>
<keyword evidence="7" id="KW-1185">Reference proteome</keyword>
<dbReference type="AlphaFoldDB" id="A0ABD0XFF9"/>
<evidence type="ECO:0000256" key="4">
    <source>
        <dbReference type="SAM" id="Phobius"/>
    </source>
</evidence>
<dbReference type="PANTHER" id="PTHR11256:SF11">
    <property type="entry name" value="APOPTOSIS REGULATOR BCL-2"/>
    <property type="match status" value="1"/>
</dbReference>
<dbReference type="CDD" id="cd06845">
    <property type="entry name" value="Bcl-2_like"/>
    <property type="match status" value="1"/>
</dbReference>
<reference evidence="6 7" key="1">
    <citation type="submission" date="2024-06" db="EMBL/GenBank/DDBJ databases">
        <authorList>
            <person name="Pan Q."/>
            <person name="Wen M."/>
            <person name="Jouanno E."/>
            <person name="Zahm M."/>
            <person name="Klopp C."/>
            <person name="Cabau C."/>
            <person name="Louis A."/>
            <person name="Berthelot C."/>
            <person name="Parey E."/>
            <person name="Roest Crollius H."/>
            <person name="Montfort J."/>
            <person name="Robinson-Rechavi M."/>
            <person name="Bouchez O."/>
            <person name="Lampietro C."/>
            <person name="Lopez Roques C."/>
            <person name="Donnadieu C."/>
            <person name="Postlethwait J."/>
            <person name="Bobe J."/>
            <person name="Verreycken H."/>
            <person name="Guiguen Y."/>
        </authorList>
    </citation>
    <scope>NUCLEOTIDE SEQUENCE [LARGE SCALE GENOMIC DNA]</scope>
    <source>
        <strain evidence="6">Up_M1</strain>
        <tissue evidence="6">Testis</tissue>
    </source>
</reference>
<dbReference type="SMART" id="SM00337">
    <property type="entry name" value="BCL"/>
    <property type="match status" value="1"/>
</dbReference>
<feature type="compositionally biased region" description="Polar residues" evidence="3">
    <location>
        <begin position="34"/>
        <end position="49"/>
    </location>
</feature>
<dbReference type="InterPro" id="IPR046371">
    <property type="entry name" value="Bcl-2_BH1-3"/>
</dbReference>
<dbReference type="InterPro" id="IPR036834">
    <property type="entry name" value="Bcl-2-like_sf"/>
</dbReference>
<organism evidence="6 7">
    <name type="scientific">Umbra pygmaea</name>
    <name type="common">Eastern mudminnow</name>
    <dbReference type="NCBI Taxonomy" id="75934"/>
    <lineage>
        <taxon>Eukaryota</taxon>
        <taxon>Metazoa</taxon>
        <taxon>Chordata</taxon>
        <taxon>Craniata</taxon>
        <taxon>Vertebrata</taxon>
        <taxon>Euteleostomi</taxon>
        <taxon>Actinopterygii</taxon>
        <taxon>Neopterygii</taxon>
        <taxon>Teleostei</taxon>
        <taxon>Protacanthopterygii</taxon>
        <taxon>Esociformes</taxon>
        <taxon>Umbridae</taxon>
        <taxon>Umbra</taxon>
    </lineage>
</organism>
<sequence>MANENHYDSRLIVEKYIGNKLLKNGHVWECPAENDSSNNGFEDPSSPNSAEVFARRSQPPAADLDNDPRFPNRIPQPDPNARLYRVLHEAGTELERMYNRDFSQLSSQLHFTPSTARARFTGVIDELFSDGVNWGRIVAFLEFGGTMCVECVNREMTPQVNNIVNWMTEYLNGPLQNWIQDNGGWDAFVELYGQKQASLFHSWPFLKTVFSLAALGAAGVTIGAIFAHK</sequence>
<dbReference type="EMBL" id="JAGEUA010000002">
    <property type="protein sequence ID" value="KAL1006437.1"/>
    <property type="molecule type" value="Genomic_DNA"/>
</dbReference>
<proteinExistence type="inferred from homology"/>
<dbReference type="GO" id="GO:0006915">
    <property type="term" value="P:apoptotic process"/>
    <property type="evidence" value="ECO:0007669"/>
    <property type="project" value="UniProtKB-KW"/>
</dbReference>
<evidence type="ECO:0000313" key="7">
    <source>
        <dbReference type="Proteomes" id="UP001557470"/>
    </source>
</evidence>
<evidence type="ECO:0000259" key="5">
    <source>
        <dbReference type="SMART" id="SM00337"/>
    </source>
</evidence>
<dbReference type="SUPFAM" id="SSF56854">
    <property type="entry name" value="Bcl-2 inhibitors of programmed cell death"/>
    <property type="match status" value="1"/>
</dbReference>
<dbReference type="PROSITE" id="PS01258">
    <property type="entry name" value="BH2"/>
    <property type="match status" value="1"/>
</dbReference>
<dbReference type="PROSITE" id="PS01080">
    <property type="entry name" value="BH1"/>
    <property type="match status" value="1"/>
</dbReference>
<feature type="transmembrane region" description="Helical" evidence="4">
    <location>
        <begin position="205"/>
        <end position="227"/>
    </location>
</feature>
<evidence type="ECO:0000256" key="3">
    <source>
        <dbReference type="SAM" id="MobiDB-lite"/>
    </source>
</evidence>
<feature type="region of interest" description="Disordered" evidence="3">
    <location>
        <begin position="34"/>
        <end position="78"/>
    </location>
</feature>
<dbReference type="PROSITE" id="PS50062">
    <property type="entry name" value="BCL2_FAMILY"/>
    <property type="match status" value="1"/>
</dbReference>
<evidence type="ECO:0000256" key="2">
    <source>
        <dbReference type="ARBA" id="ARBA00022703"/>
    </source>
</evidence>
<evidence type="ECO:0000256" key="1">
    <source>
        <dbReference type="ARBA" id="ARBA00009458"/>
    </source>
</evidence>
<dbReference type="Gene3D" id="1.10.437.10">
    <property type="entry name" value="Blc2-like"/>
    <property type="match status" value="1"/>
</dbReference>
<protein>
    <recommendedName>
        <fullName evidence="5">Bcl-2 Bcl-2 homology region 1-3 domain-containing protein</fullName>
    </recommendedName>
</protein>
<dbReference type="InterPro" id="IPR020717">
    <property type="entry name" value="Bcl2_BH1_motif_CS"/>
</dbReference>
<dbReference type="InterPro" id="IPR002475">
    <property type="entry name" value="Bcl2-like"/>
</dbReference>
<evidence type="ECO:0000313" key="6">
    <source>
        <dbReference type="EMBL" id="KAL1006437.1"/>
    </source>
</evidence>
<accession>A0ABD0XFF9</accession>
<keyword evidence="2" id="KW-0053">Apoptosis</keyword>
<dbReference type="Proteomes" id="UP001557470">
    <property type="component" value="Unassembled WGS sequence"/>
</dbReference>
<keyword evidence="4" id="KW-0812">Transmembrane</keyword>
<name>A0ABD0XFF9_UMBPY</name>
<keyword evidence="4" id="KW-0472">Membrane</keyword>
<dbReference type="Pfam" id="PF00452">
    <property type="entry name" value="Bcl-2"/>
    <property type="match status" value="1"/>
</dbReference>
<dbReference type="InterPro" id="IPR020726">
    <property type="entry name" value="Bcl2_BH2_motif_CS"/>
</dbReference>
<dbReference type="InterPro" id="IPR026298">
    <property type="entry name" value="Bcl-2_fam"/>
</dbReference>
<gene>
    <name evidence="6" type="ORF">UPYG_G00072400</name>
</gene>
<comment type="similarity">
    <text evidence="1">Belongs to the Bcl-2 family.</text>
</comment>